<dbReference type="InterPro" id="IPR036872">
    <property type="entry name" value="CH_dom_sf"/>
</dbReference>
<sequence>MNVHSEDEVEYPSTPGSSYKGPIRKKELLQWASTISSVPCTKLEDLRSGVVFLKIMSRIWPKVVDLKRLKYKSNPKTERDVSANWDLIKFVMIELKLPMEVYDRKAIILAKFKQCYTFLVMLYFLQSLSEKHDFSVDFAHPIDGKLAAFLQSKASVECLARGGGLHMEEISNEEDSGEDDQVLSTPIAPQHSHLRNIPEPTPPPLPPSSSSMDSVRKFIGSLVSPKKAVKRELLEFDEEYEVESNKSILSSQASQDNWSDAIKTDISQDLDITPKKLKALTPKKVNEAEGPITWKNEENKTKGELMLTKMSLSRQLSATKKEKDYILKRSFQQISELKVAHENELLYQRDSHRTAVAAQQMILLSDRSKDQFSFDLELKKIHDELAFESDRIRQSGLSLDPIELEDEILRLREVRLLQTRQIKSLESANENLRDLNEKTQGELNNEQEKNKALHEYYRSQNTELLEFENLDGMTDRERFMAVRIRNLQDELAELQSKFESDVEAAKLEAHRSQNSNMENFDAEQKIERLECEVARLRRVNMFLRERAVILGNNHNNSKEQQLNNISVESINEENGTDIIWTPSHVVSDASAEVFTLLRQLKKTDPLEESSLSLKEKDLLTKLEKCFWQLVSDQTKLQHRVKRSKSSITNLHNQHTAARKDFNTSKAEQEQRVEQLEMAHRLEVEQIKSALTSDRGSLLVRIALTEENLNDVREELREHFARMDEKEDKSNSMRSRLRAIQEEARLLRLREKLWTHLIETQRKNLQITEQLTIEDDYEKIVTINDMKEKLDMDATGYVEQLQVLMKMPVDIDDTDLIKEATQHLRDQLASMSTRLLDMSKARELDIDKLRNLEIEKKELNFEIEREKSMRDSILKELDVALNQKNNAKQMLQEKKDLEDEAILKLRKQIEDLTCSIEEANVDKSIPESNF</sequence>
<feature type="coiled-coil region" evidence="1">
    <location>
        <begin position="848"/>
        <end position="921"/>
    </location>
</feature>
<evidence type="ECO:0000256" key="2">
    <source>
        <dbReference type="SAM" id="MobiDB-lite"/>
    </source>
</evidence>
<accession>A0AAW2ZI46</accession>
<evidence type="ECO:0000256" key="1">
    <source>
        <dbReference type="SAM" id="Coils"/>
    </source>
</evidence>
<reference evidence="3 4" key="1">
    <citation type="submission" date="2024-03" db="EMBL/GenBank/DDBJ databases">
        <title>The Acrasis kona genome and developmental transcriptomes reveal deep origins of eukaryotic multicellular pathways.</title>
        <authorList>
            <person name="Sheikh S."/>
            <person name="Fu C.-J."/>
            <person name="Brown M.W."/>
            <person name="Baldauf S.L."/>
        </authorList>
    </citation>
    <scope>NUCLEOTIDE SEQUENCE [LARGE SCALE GENOMIC DNA]</scope>
    <source>
        <strain evidence="3 4">ATCC MYA-3509</strain>
    </source>
</reference>
<dbReference type="AlphaFoldDB" id="A0AAW2ZI46"/>
<dbReference type="EMBL" id="JAOPGA020001506">
    <property type="protein sequence ID" value="KAL0489028.1"/>
    <property type="molecule type" value="Genomic_DNA"/>
</dbReference>
<dbReference type="PANTHER" id="PTHR42180:SF4">
    <property type="entry name" value="CALPONIN-HOMOLOGY (CH) DOMAIN-CONTAINING PROTEIN"/>
    <property type="match status" value="1"/>
</dbReference>
<feature type="coiled-coil region" evidence="1">
    <location>
        <begin position="418"/>
        <end position="449"/>
    </location>
</feature>
<proteinExistence type="predicted"/>
<organism evidence="3 4">
    <name type="scientific">Acrasis kona</name>
    <dbReference type="NCBI Taxonomy" id="1008807"/>
    <lineage>
        <taxon>Eukaryota</taxon>
        <taxon>Discoba</taxon>
        <taxon>Heterolobosea</taxon>
        <taxon>Tetramitia</taxon>
        <taxon>Eutetramitia</taxon>
        <taxon>Acrasidae</taxon>
        <taxon>Acrasis</taxon>
    </lineage>
</organism>
<dbReference type="Proteomes" id="UP001431209">
    <property type="component" value="Unassembled WGS sequence"/>
</dbReference>
<evidence type="ECO:0000313" key="4">
    <source>
        <dbReference type="Proteomes" id="UP001431209"/>
    </source>
</evidence>
<comment type="caution">
    <text evidence="3">The sequence shown here is derived from an EMBL/GenBank/DDBJ whole genome shotgun (WGS) entry which is preliminary data.</text>
</comment>
<feature type="coiled-coil region" evidence="1">
    <location>
        <begin position="477"/>
        <end position="546"/>
    </location>
</feature>
<gene>
    <name evidence="3" type="ORF">AKO1_009069</name>
</gene>
<keyword evidence="4" id="KW-1185">Reference proteome</keyword>
<dbReference type="SUPFAM" id="SSF47576">
    <property type="entry name" value="Calponin-homology domain, CH-domain"/>
    <property type="match status" value="1"/>
</dbReference>
<feature type="coiled-coil region" evidence="1">
    <location>
        <begin position="658"/>
        <end position="742"/>
    </location>
</feature>
<dbReference type="PANTHER" id="PTHR42180">
    <property type="entry name" value="HOMOLOGY DOMAIN-CONTAINING PROTEIN,PUTATIVE-RELATED"/>
    <property type="match status" value="1"/>
</dbReference>
<keyword evidence="1" id="KW-0175">Coiled coil</keyword>
<dbReference type="Gene3D" id="1.10.418.10">
    <property type="entry name" value="Calponin-like domain"/>
    <property type="match status" value="1"/>
</dbReference>
<name>A0AAW2ZI46_9EUKA</name>
<protein>
    <submittedName>
        <fullName evidence="3">Hook</fullName>
    </submittedName>
</protein>
<feature type="region of interest" description="Disordered" evidence="2">
    <location>
        <begin position="191"/>
        <end position="212"/>
    </location>
</feature>
<evidence type="ECO:0000313" key="3">
    <source>
        <dbReference type="EMBL" id="KAL0489028.1"/>
    </source>
</evidence>